<comment type="caution">
    <text evidence="6">The sequence shown here is derived from an EMBL/GenBank/DDBJ whole genome shotgun (WGS) entry which is preliminary data.</text>
</comment>
<organism evidence="6 7">
    <name type="scientific">Candidimonas humi</name>
    <dbReference type="NCBI Taxonomy" id="683355"/>
    <lineage>
        <taxon>Bacteria</taxon>
        <taxon>Pseudomonadati</taxon>
        <taxon>Pseudomonadota</taxon>
        <taxon>Betaproteobacteria</taxon>
        <taxon>Burkholderiales</taxon>
        <taxon>Alcaligenaceae</taxon>
        <taxon>Candidimonas</taxon>
    </lineage>
</organism>
<dbReference type="RefSeq" id="WP_217966569.1">
    <property type="nucleotide sequence ID" value="NZ_JAHTBN010000016.1"/>
</dbReference>
<comment type="similarity">
    <text evidence="1">Belongs to the TfdA dioxygenase family.</text>
</comment>
<evidence type="ECO:0000259" key="5">
    <source>
        <dbReference type="Pfam" id="PF02668"/>
    </source>
</evidence>
<evidence type="ECO:0000256" key="3">
    <source>
        <dbReference type="ARBA" id="ARBA00022964"/>
    </source>
</evidence>
<keyword evidence="3 6" id="KW-0223">Dioxygenase</keyword>
<evidence type="ECO:0000256" key="4">
    <source>
        <dbReference type="ARBA" id="ARBA00023004"/>
    </source>
</evidence>
<accession>A0ABV8P540</accession>
<evidence type="ECO:0000256" key="1">
    <source>
        <dbReference type="ARBA" id="ARBA00005896"/>
    </source>
</evidence>
<keyword evidence="3 6" id="KW-0560">Oxidoreductase</keyword>
<gene>
    <name evidence="6" type="ORF">ACFOY1_19020</name>
</gene>
<dbReference type="GO" id="GO:0051213">
    <property type="term" value="F:dioxygenase activity"/>
    <property type="evidence" value="ECO:0007669"/>
    <property type="project" value="UniProtKB-KW"/>
</dbReference>
<keyword evidence="4" id="KW-0408">Iron</keyword>
<dbReference type="EMBL" id="JBHSBV010000008">
    <property type="protein sequence ID" value="MFC4203047.1"/>
    <property type="molecule type" value="Genomic_DNA"/>
</dbReference>
<dbReference type="InterPro" id="IPR051323">
    <property type="entry name" value="AtsK-like"/>
</dbReference>
<evidence type="ECO:0000313" key="6">
    <source>
        <dbReference type="EMBL" id="MFC4203047.1"/>
    </source>
</evidence>
<dbReference type="PANTHER" id="PTHR30468:SF1">
    <property type="entry name" value="ALPHA-KETOGLUTARATE-DEPENDENT SULFONATE DIOXYGENASE"/>
    <property type="match status" value="1"/>
</dbReference>
<name>A0ABV8P540_9BURK</name>
<keyword evidence="2" id="KW-0479">Metal-binding</keyword>
<evidence type="ECO:0000313" key="7">
    <source>
        <dbReference type="Proteomes" id="UP001595848"/>
    </source>
</evidence>
<evidence type="ECO:0000256" key="2">
    <source>
        <dbReference type="ARBA" id="ARBA00022723"/>
    </source>
</evidence>
<dbReference type="Proteomes" id="UP001595848">
    <property type="component" value="Unassembled WGS sequence"/>
</dbReference>
<sequence>MNDTDTTNRKLAQAPGAIPMPGPIGAEIIGIDAAGGISDAEGEFIRRALDEYGVVVLRDQHLTPQDQVGFAAALGKLRVSFFKELAVAGAQELTVVSNIVEHGKPIGLMDAGALWHTDGSYLPRPDMYTVLYGLEIPERDGQPLGNTLFTSTVAAYEDLSDAEKRALQGRQAVHSLGYNMDKKQAGNFRASPRNAAKSADIQDVRHPVVRTHPRTGKRCLYVTEGHTREIVDMPAEESAATLQRLCRHITQEQYRYSHSWRRGDLLVWDNCATQHLAVTDYGDIPRRLHRAGIAGEIPV</sequence>
<feature type="domain" description="TauD/TfdA-like" evidence="5">
    <location>
        <begin position="19"/>
        <end position="291"/>
    </location>
</feature>
<dbReference type="Pfam" id="PF02668">
    <property type="entry name" value="TauD"/>
    <property type="match status" value="1"/>
</dbReference>
<reference evidence="7" key="1">
    <citation type="journal article" date="2019" name="Int. J. Syst. Evol. Microbiol.">
        <title>The Global Catalogue of Microorganisms (GCM) 10K type strain sequencing project: providing services to taxonomists for standard genome sequencing and annotation.</title>
        <authorList>
            <consortium name="The Broad Institute Genomics Platform"/>
            <consortium name="The Broad Institute Genome Sequencing Center for Infectious Disease"/>
            <person name="Wu L."/>
            <person name="Ma J."/>
        </authorList>
    </citation>
    <scope>NUCLEOTIDE SEQUENCE [LARGE SCALE GENOMIC DNA]</scope>
    <source>
        <strain evidence="7">LMG 24813</strain>
    </source>
</reference>
<proteinExistence type="inferred from homology"/>
<dbReference type="InterPro" id="IPR003819">
    <property type="entry name" value="TauD/TfdA-like"/>
</dbReference>
<dbReference type="PANTHER" id="PTHR30468">
    <property type="entry name" value="ALPHA-KETOGLUTARATE-DEPENDENT SULFONATE DIOXYGENASE"/>
    <property type="match status" value="1"/>
</dbReference>
<keyword evidence="7" id="KW-1185">Reference proteome</keyword>
<protein>
    <submittedName>
        <fullName evidence="6">TauD/TfdA dioxygenase family protein</fullName>
    </submittedName>
</protein>